<gene>
    <name evidence="1" type="ORF">GS882_03315</name>
</gene>
<sequence>MSLIYDGPVSPDDATVFVRNLPEPSDHKLGAFLGDKLISDTRVDFASAARVNRTAQFRAFDGNIPMLERDSVETRQVDLLPMSIMGGKGELERLSLERVRQNGGSLAAITEAIYDDLEISVRSIRNRVEVARGEVLATGKMELKGENGLHLKADFQVPADHFVTAQVPWSETATAQVVADLTTWVEKYTKDNGFAPGGMIVNRRILGLLQRNGEIRTLAASIVGAPTVVGRSVVDSTLADFGLPPIVDVYDTVINVDGVDTRVIPEDKVIFLPPADLGYVAWGITATAMELVGAAQTDLAFASAPGLVGCVVKDGPPFRERTMVDSLLLPVLERPKALMVASVLNP</sequence>
<evidence type="ECO:0008006" key="3">
    <source>
        <dbReference type="Google" id="ProtNLM"/>
    </source>
</evidence>
<protein>
    <recommendedName>
        <fullName evidence="3">Major capsid protein E</fullName>
    </recommendedName>
</protein>
<dbReference type="Pfam" id="PF03864">
    <property type="entry name" value="Phage_cap_E"/>
    <property type="match status" value="1"/>
</dbReference>
<dbReference type="InterPro" id="IPR005564">
    <property type="entry name" value="Major_capsid_GpE"/>
</dbReference>
<evidence type="ECO:0000313" key="1">
    <source>
        <dbReference type="EMBL" id="NKT77251.1"/>
    </source>
</evidence>
<organism evidence="1 2">
    <name type="scientific">Rhodococcus hoagii</name>
    <name type="common">Corynebacterium equii</name>
    <dbReference type="NCBI Taxonomy" id="43767"/>
    <lineage>
        <taxon>Bacteria</taxon>
        <taxon>Bacillati</taxon>
        <taxon>Actinomycetota</taxon>
        <taxon>Actinomycetes</taxon>
        <taxon>Mycobacteriales</taxon>
        <taxon>Nocardiaceae</taxon>
        <taxon>Prescottella</taxon>
    </lineage>
</organism>
<dbReference type="AlphaFoldDB" id="A0A9Q5EWP0"/>
<reference evidence="1" key="1">
    <citation type="journal article" date="2020" name="Environ. Microbiol.">
        <title>The novel and transferable erm(51) gene confers Macrolides, Lincosamides, and Streptogramins B (MLSB) resistance to clonal Rhodococcus equi in the environment.</title>
        <authorList>
            <person name="Huber L."/>
            <person name="Giguere S."/>
            <person name="Slovis N.M."/>
            <person name="Alvarez-Narvaez S."/>
            <person name="Hart K.A."/>
            <person name="Greiter M."/>
            <person name="Morris E.R.A."/>
            <person name="Cohen N.D."/>
        </authorList>
    </citation>
    <scope>NUCLEOTIDE SEQUENCE</scope>
    <source>
        <strain evidence="1">Lh_116_1</strain>
    </source>
</reference>
<dbReference type="Proteomes" id="UP000603463">
    <property type="component" value="Unassembled WGS sequence"/>
</dbReference>
<proteinExistence type="predicted"/>
<name>A0A9Q5EWP0_RHOHA</name>
<evidence type="ECO:0000313" key="2">
    <source>
        <dbReference type="Proteomes" id="UP000603463"/>
    </source>
</evidence>
<accession>A0A9Q5EWP0</accession>
<comment type="caution">
    <text evidence="1">The sequence shown here is derived from an EMBL/GenBank/DDBJ whole genome shotgun (WGS) entry which is preliminary data.</text>
</comment>
<dbReference type="EMBL" id="WVBC01000002">
    <property type="protein sequence ID" value="NKT77251.1"/>
    <property type="molecule type" value="Genomic_DNA"/>
</dbReference>